<keyword evidence="9" id="KW-1185">Reference proteome</keyword>
<evidence type="ECO:0000256" key="6">
    <source>
        <dbReference type="ARBA" id="ARBA00023136"/>
    </source>
</evidence>
<feature type="transmembrane region" description="Helical" evidence="7">
    <location>
        <begin position="528"/>
        <end position="553"/>
    </location>
</feature>
<comment type="subcellular location">
    <subcellularLocation>
        <location evidence="1">Membrane</location>
        <topology evidence="1">Multi-pass membrane protein</topology>
    </subcellularLocation>
</comment>
<dbReference type="InterPro" id="IPR004240">
    <property type="entry name" value="EMP70"/>
</dbReference>
<evidence type="ECO:0000313" key="9">
    <source>
        <dbReference type="Proteomes" id="UP001165160"/>
    </source>
</evidence>
<keyword evidence="3 7" id="KW-0812">Transmembrane</keyword>
<feature type="signal peptide" evidence="7">
    <location>
        <begin position="1"/>
        <end position="18"/>
    </location>
</feature>
<evidence type="ECO:0000256" key="4">
    <source>
        <dbReference type="ARBA" id="ARBA00022729"/>
    </source>
</evidence>
<proteinExistence type="inferred from homology"/>
<organism evidence="8 9">
    <name type="scientific">Triparma verrucosa</name>
    <dbReference type="NCBI Taxonomy" id="1606542"/>
    <lineage>
        <taxon>Eukaryota</taxon>
        <taxon>Sar</taxon>
        <taxon>Stramenopiles</taxon>
        <taxon>Ochrophyta</taxon>
        <taxon>Bolidophyceae</taxon>
        <taxon>Parmales</taxon>
        <taxon>Triparmaceae</taxon>
        <taxon>Triparma</taxon>
    </lineage>
</organism>
<dbReference type="PANTHER" id="PTHR10766">
    <property type="entry name" value="TRANSMEMBRANE 9 SUPERFAMILY PROTEIN"/>
    <property type="match status" value="1"/>
</dbReference>
<keyword evidence="4 7" id="KW-0732">Signal</keyword>
<sequence>MRILAAALALAYLATVVSERTYVPGYAPSSYEPLEEINAYADLVESSKTQVPFSYYDMGYCKPSEKFLKKRLTSNLGSKLQGGGSTLLHYTFEAKHIEACQKLCLKTLSKGEVAKFRHAIAKEYRIHWQIDSLPLVMRSEELDYVIRGFPLGFVAPSSLTGELNDEYFLYNHLRITVLYHSDPSLFSGLRIVGFEVVPFSVNHRWQGDENDVENLQLDTCTTINPAVNDPSNFMKLSKEGDVPVLYTYDIDWKSSPTLWSNRWDIYLRGNPDDEIHVFAIVNSLMIIFFLSGIVAMILLRTLRKEISEYNELSTLEEAQEESGWKLVHADVFRPPRTLPMALSILVGTGSQIGMALVLMLLLACMGFLTPTDKGNTLTMVILLYVFSGSVAGYWSARLYKLFGGKDWKTNTIATAACFPSCIVGLFIILNIGLSSKGAATAVSFTTILAVFLLWLGVSTPLMFVGSYFGFRKETISVPLKTNQIARIIPEQGFYTTPFFSIVVGGILPFGSVCIELFFIMSSLWLSQIYYVFGFLFVVVIILVITCAEMSIVMTYFQLTNEDYLWWWRSFLSCASSGCYLFLYSIWYYQTKLELEGFLSGLVYFTYNAIIATAFGAFTGAIGFFSSLIFVREIYGALKVD</sequence>
<dbReference type="Pfam" id="PF02990">
    <property type="entry name" value="EMP70"/>
    <property type="match status" value="1"/>
</dbReference>
<evidence type="ECO:0000313" key="8">
    <source>
        <dbReference type="EMBL" id="GMI04136.1"/>
    </source>
</evidence>
<feature type="transmembrane region" description="Helical" evidence="7">
    <location>
        <begin position="275"/>
        <end position="299"/>
    </location>
</feature>
<dbReference type="Proteomes" id="UP001165160">
    <property type="component" value="Unassembled WGS sequence"/>
</dbReference>
<dbReference type="PANTHER" id="PTHR10766:SF111">
    <property type="entry name" value="TRANSMEMBRANE 9 SUPERFAMILY MEMBER 2"/>
    <property type="match status" value="1"/>
</dbReference>
<dbReference type="GO" id="GO:0016020">
    <property type="term" value="C:membrane"/>
    <property type="evidence" value="ECO:0007669"/>
    <property type="project" value="UniProtKB-SubCell"/>
</dbReference>
<keyword evidence="5 7" id="KW-1133">Transmembrane helix</keyword>
<comment type="caution">
    <text evidence="8">The sequence shown here is derived from an EMBL/GenBank/DDBJ whole genome shotgun (WGS) entry which is preliminary data.</text>
</comment>
<feature type="transmembrane region" description="Helical" evidence="7">
    <location>
        <begin position="565"/>
        <end position="588"/>
    </location>
</feature>
<keyword evidence="6 7" id="KW-0472">Membrane</keyword>
<dbReference type="GO" id="GO:0072657">
    <property type="term" value="P:protein localization to membrane"/>
    <property type="evidence" value="ECO:0007669"/>
    <property type="project" value="TreeGrafter"/>
</dbReference>
<feature type="transmembrane region" description="Helical" evidence="7">
    <location>
        <begin position="411"/>
        <end position="432"/>
    </location>
</feature>
<feature type="transmembrane region" description="Helical" evidence="7">
    <location>
        <begin position="608"/>
        <end position="630"/>
    </location>
</feature>
<feature type="transmembrane region" description="Helical" evidence="7">
    <location>
        <begin position="498"/>
        <end position="522"/>
    </location>
</feature>
<evidence type="ECO:0000256" key="5">
    <source>
        <dbReference type="ARBA" id="ARBA00022989"/>
    </source>
</evidence>
<dbReference type="InterPro" id="IPR036259">
    <property type="entry name" value="MFS_trans_sf"/>
</dbReference>
<evidence type="ECO:0000256" key="7">
    <source>
        <dbReference type="RuleBase" id="RU363079"/>
    </source>
</evidence>
<protein>
    <recommendedName>
        <fullName evidence="7">Transmembrane 9 superfamily member</fullName>
    </recommendedName>
</protein>
<feature type="chain" id="PRO_5041016707" description="Transmembrane 9 superfamily member" evidence="7">
    <location>
        <begin position="19"/>
        <end position="640"/>
    </location>
</feature>
<dbReference type="SUPFAM" id="SSF103473">
    <property type="entry name" value="MFS general substrate transporter"/>
    <property type="match status" value="1"/>
</dbReference>
<dbReference type="EMBL" id="BRXX01000312">
    <property type="protein sequence ID" value="GMI04136.1"/>
    <property type="molecule type" value="Genomic_DNA"/>
</dbReference>
<feature type="transmembrane region" description="Helical" evidence="7">
    <location>
        <begin position="342"/>
        <end position="368"/>
    </location>
</feature>
<dbReference type="GO" id="GO:0005737">
    <property type="term" value="C:cytoplasm"/>
    <property type="evidence" value="ECO:0007669"/>
    <property type="project" value="UniProtKB-ARBA"/>
</dbReference>
<gene>
    <name evidence="8" type="ORF">TrVE_jg7016</name>
</gene>
<evidence type="ECO:0000256" key="2">
    <source>
        <dbReference type="ARBA" id="ARBA00005227"/>
    </source>
</evidence>
<feature type="transmembrane region" description="Helical" evidence="7">
    <location>
        <begin position="380"/>
        <end position="399"/>
    </location>
</feature>
<accession>A0A9W7F6D2</accession>
<feature type="transmembrane region" description="Helical" evidence="7">
    <location>
        <begin position="444"/>
        <end position="470"/>
    </location>
</feature>
<reference evidence="9" key="1">
    <citation type="journal article" date="2023" name="Commun. Biol.">
        <title>Genome analysis of Parmales, the sister group of diatoms, reveals the evolutionary specialization of diatoms from phago-mixotrophs to photoautotrophs.</title>
        <authorList>
            <person name="Ban H."/>
            <person name="Sato S."/>
            <person name="Yoshikawa S."/>
            <person name="Yamada K."/>
            <person name="Nakamura Y."/>
            <person name="Ichinomiya M."/>
            <person name="Sato N."/>
            <person name="Blanc-Mathieu R."/>
            <person name="Endo H."/>
            <person name="Kuwata A."/>
            <person name="Ogata H."/>
        </authorList>
    </citation>
    <scope>NUCLEOTIDE SEQUENCE [LARGE SCALE GENOMIC DNA]</scope>
    <source>
        <strain evidence="9">NIES 3699</strain>
    </source>
</reference>
<evidence type="ECO:0000256" key="3">
    <source>
        <dbReference type="ARBA" id="ARBA00022692"/>
    </source>
</evidence>
<name>A0A9W7F6D2_9STRA</name>
<comment type="similarity">
    <text evidence="2 7">Belongs to the nonaspanin (TM9SF) (TC 9.A.2) family.</text>
</comment>
<dbReference type="AlphaFoldDB" id="A0A9W7F6D2"/>
<evidence type="ECO:0000256" key="1">
    <source>
        <dbReference type="ARBA" id="ARBA00004141"/>
    </source>
</evidence>